<dbReference type="Proteomes" id="UP000598820">
    <property type="component" value="Unassembled WGS sequence"/>
</dbReference>
<name>A0A927ATX3_9BACT</name>
<proteinExistence type="predicted"/>
<sequence>MLTSRQLRGIASYWGAQCTYKKLVNNQWLFVSTNEHVVGHVLQGLQDGTIKDITLHLRVIKSLTDEELWQCAKLHGEYEEAFIDRYGDSMRMGNFQIFFDGNLYNHDWEPVDYSATMKKPVNNMGAIYSYLQSIHIYIPGTVDKEFVSLI</sequence>
<organism evidence="1 2">
    <name type="scientific">Spirosoma profusum</name>
    <dbReference type="NCBI Taxonomy" id="2771354"/>
    <lineage>
        <taxon>Bacteria</taxon>
        <taxon>Pseudomonadati</taxon>
        <taxon>Bacteroidota</taxon>
        <taxon>Cytophagia</taxon>
        <taxon>Cytophagales</taxon>
        <taxon>Cytophagaceae</taxon>
        <taxon>Spirosoma</taxon>
    </lineage>
</organism>
<evidence type="ECO:0000313" key="2">
    <source>
        <dbReference type="Proteomes" id="UP000598820"/>
    </source>
</evidence>
<evidence type="ECO:0000313" key="1">
    <source>
        <dbReference type="EMBL" id="MBD2701337.1"/>
    </source>
</evidence>
<dbReference type="RefSeq" id="WP_190887196.1">
    <property type="nucleotide sequence ID" value="NZ_JACWZY010000008.1"/>
</dbReference>
<comment type="caution">
    <text evidence="1">The sequence shown here is derived from an EMBL/GenBank/DDBJ whole genome shotgun (WGS) entry which is preliminary data.</text>
</comment>
<dbReference type="AlphaFoldDB" id="A0A927ATX3"/>
<accession>A0A927ATX3</accession>
<reference evidence="1" key="1">
    <citation type="submission" date="2020-09" db="EMBL/GenBank/DDBJ databases">
        <authorList>
            <person name="Kim M.K."/>
        </authorList>
    </citation>
    <scope>NUCLEOTIDE SEQUENCE</scope>
    <source>
        <strain evidence="1">BT702</strain>
    </source>
</reference>
<gene>
    <name evidence="1" type="ORF">IC229_11860</name>
</gene>
<keyword evidence="2" id="KW-1185">Reference proteome</keyword>
<dbReference type="EMBL" id="JACWZY010000008">
    <property type="protein sequence ID" value="MBD2701337.1"/>
    <property type="molecule type" value="Genomic_DNA"/>
</dbReference>
<protein>
    <submittedName>
        <fullName evidence="1">Uncharacterized protein</fullName>
    </submittedName>
</protein>